<evidence type="ECO:0000313" key="5">
    <source>
        <dbReference type="Proteomes" id="UP000321570"/>
    </source>
</evidence>
<keyword evidence="1" id="KW-0040">ANK repeat</keyword>
<dbReference type="Proteomes" id="UP000321570">
    <property type="component" value="Unassembled WGS sequence"/>
</dbReference>
<evidence type="ECO:0000313" key="3">
    <source>
        <dbReference type="EMBL" id="VUZ55588.1"/>
    </source>
</evidence>
<name>A0A0R3SXI8_HYMDI</name>
<dbReference type="WBParaSite" id="HDID_0001046401-mRNA-1">
    <property type="protein sequence ID" value="HDID_0001046401-mRNA-1"/>
    <property type="gene ID" value="HDID_0001046401"/>
</dbReference>
<dbReference type="PANTHER" id="PTHR46224">
    <property type="entry name" value="ANKYRIN REPEAT FAMILY PROTEIN"/>
    <property type="match status" value="1"/>
</dbReference>
<dbReference type="InterPro" id="IPR051616">
    <property type="entry name" value="Cul2-RING_E3_ligase_SR"/>
</dbReference>
<reference evidence="6" key="1">
    <citation type="submission" date="2017-02" db="UniProtKB">
        <authorList>
            <consortium name="WormBaseParasite"/>
        </authorList>
    </citation>
    <scope>IDENTIFICATION</scope>
</reference>
<dbReference type="PROSITE" id="PS50297">
    <property type="entry name" value="ANK_REP_REGION"/>
    <property type="match status" value="2"/>
</dbReference>
<dbReference type="Gene3D" id="1.25.40.20">
    <property type="entry name" value="Ankyrin repeat-containing domain"/>
    <property type="match status" value="2"/>
</dbReference>
<dbReference type="Proteomes" id="UP000274504">
    <property type="component" value="Unassembled WGS sequence"/>
</dbReference>
<dbReference type="Pfam" id="PF12796">
    <property type="entry name" value="Ank_2"/>
    <property type="match status" value="2"/>
</dbReference>
<organism evidence="6">
    <name type="scientific">Hymenolepis diminuta</name>
    <name type="common">Rat tapeworm</name>
    <dbReference type="NCBI Taxonomy" id="6216"/>
    <lineage>
        <taxon>Eukaryota</taxon>
        <taxon>Metazoa</taxon>
        <taxon>Spiralia</taxon>
        <taxon>Lophotrochozoa</taxon>
        <taxon>Platyhelminthes</taxon>
        <taxon>Cestoda</taxon>
        <taxon>Eucestoda</taxon>
        <taxon>Cyclophyllidea</taxon>
        <taxon>Hymenolepididae</taxon>
        <taxon>Hymenolepis</taxon>
    </lineage>
</organism>
<dbReference type="AlphaFoldDB" id="A0A0R3SXI8"/>
<dbReference type="EMBL" id="CABIJS010000695">
    <property type="protein sequence ID" value="VUZ55588.1"/>
    <property type="molecule type" value="Genomic_DNA"/>
</dbReference>
<reference evidence="2 4" key="2">
    <citation type="submission" date="2018-11" db="EMBL/GenBank/DDBJ databases">
        <authorList>
            <consortium name="Pathogen Informatics"/>
        </authorList>
    </citation>
    <scope>NUCLEOTIDE SEQUENCE [LARGE SCALE GENOMIC DNA]</scope>
</reference>
<dbReference type="PROSITE" id="PS50088">
    <property type="entry name" value="ANK_REPEAT"/>
    <property type="match status" value="2"/>
</dbReference>
<dbReference type="InterPro" id="IPR002110">
    <property type="entry name" value="Ankyrin_rpt"/>
</dbReference>
<evidence type="ECO:0000256" key="1">
    <source>
        <dbReference type="PROSITE-ProRule" id="PRU00023"/>
    </source>
</evidence>
<dbReference type="InterPro" id="IPR036770">
    <property type="entry name" value="Ankyrin_rpt-contain_sf"/>
</dbReference>
<dbReference type="STRING" id="6216.A0A0R3SXI8"/>
<proteinExistence type="predicted"/>
<dbReference type="PANTHER" id="PTHR46224:SF64">
    <property type="entry name" value="IQ MOTIF AND ANKYRIN REPEAT DOMAIN-CONTAINING PROTEIN 1"/>
    <property type="match status" value="1"/>
</dbReference>
<keyword evidence="5" id="KW-1185">Reference proteome</keyword>
<dbReference type="SMART" id="SM00248">
    <property type="entry name" value="ANK"/>
    <property type="match status" value="6"/>
</dbReference>
<accession>A0A0R3SXI8</accession>
<gene>
    <name evidence="2" type="ORF">HDID_LOCUS10462</name>
    <name evidence="3" type="ORF">WMSIL1_LOCUS13390</name>
</gene>
<evidence type="ECO:0000313" key="6">
    <source>
        <dbReference type="WBParaSite" id="HDID_0001046401-mRNA-1"/>
    </source>
</evidence>
<feature type="repeat" description="ANK" evidence="1">
    <location>
        <begin position="184"/>
        <end position="216"/>
    </location>
</feature>
<dbReference type="SUPFAM" id="SSF48403">
    <property type="entry name" value="Ankyrin repeat"/>
    <property type="match status" value="1"/>
</dbReference>
<protein>
    <submittedName>
        <fullName evidence="6">ANK_REP_REGION domain-containing protein</fullName>
    </submittedName>
</protein>
<reference evidence="3 5" key="3">
    <citation type="submission" date="2019-07" db="EMBL/GenBank/DDBJ databases">
        <authorList>
            <person name="Jastrzebski P J."/>
            <person name="Paukszto L."/>
            <person name="Jastrzebski P J."/>
        </authorList>
    </citation>
    <scope>NUCLEOTIDE SEQUENCE [LARGE SCALE GENOMIC DNA]</scope>
    <source>
        <strain evidence="3 5">WMS-il1</strain>
    </source>
</reference>
<feature type="repeat" description="ANK" evidence="1">
    <location>
        <begin position="51"/>
        <end position="83"/>
    </location>
</feature>
<evidence type="ECO:0000313" key="4">
    <source>
        <dbReference type="Proteomes" id="UP000274504"/>
    </source>
</evidence>
<evidence type="ECO:0000313" key="2">
    <source>
        <dbReference type="EMBL" id="VDL63374.1"/>
    </source>
</evidence>
<dbReference type="OrthoDB" id="7464126at2759"/>
<sequence length="250" mass="27452">MMELLLDNGATMHAADSDGDFAIHYCAADGYLEGVELLMSRKCLAHIGNKNMFTPMMYAAGNGNLEVVRYFLEHGVPMRYAVDKYEKSELTLACEKGYTDIVKLLLDSGDPKINRSAEINHAFKSAIINGEIDVARILLQYGAKANIKTKRGNPIIFAPIHQEDPDLLSLLVSNGADVNDRDEYGYTPLIKAIMVRREDLAKILIEAGADIYATKSITALSIAKELGDEALLNVITDAIDSKCNTKGCEF</sequence>
<dbReference type="EMBL" id="UYSG01011700">
    <property type="protein sequence ID" value="VDL63374.1"/>
    <property type="molecule type" value="Genomic_DNA"/>
</dbReference>